<evidence type="ECO:0000256" key="12">
    <source>
        <dbReference type="RuleBase" id="RU004478"/>
    </source>
</evidence>
<dbReference type="FunFam" id="2.30.22.10:FF:000001">
    <property type="entry name" value="Protein GrpE"/>
    <property type="match status" value="1"/>
</dbReference>
<dbReference type="NCBIfam" id="NF010738">
    <property type="entry name" value="PRK14140.1"/>
    <property type="match status" value="1"/>
</dbReference>
<dbReference type="PANTHER" id="PTHR21237:SF23">
    <property type="entry name" value="GRPE PROTEIN HOMOLOG, MITOCHONDRIAL"/>
    <property type="match status" value="1"/>
</dbReference>
<dbReference type="PROSITE" id="PS01071">
    <property type="entry name" value="GRPE"/>
    <property type="match status" value="1"/>
</dbReference>
<comment type="subunit">
    <text evidence="3 10">Homodimer.</text>
</comment>
<gene>
    <name evidence="10" type="primary">grpE</name>
    <name evidence="14" type="ORF">BFW38_16560</name>
</gene>
<dbReference type="InterPro" id="IPR009012">
    <property type="entry name" value="GrpE_head"/>
</dbReference>
<keyword evidence="5 10" id="KW-0346">Stress response</keyword>
<sequence>MSQDEQLQQTAAETAAEQSAPQAEQTSADNEALVAQVESLEQALSEAKEQSLRAAAEAQNIRRRSEQDVEKAHKFALEKFARELLPVVDSLEKAVDALGEVSDAQREGVEMTFKLLMDSLQKFNIEQVDPRNETFDPQLHEAMTMVPNPDLPNNTVMDVLQKGFTLNGRLLRPAMVVVSTGGAAKKIDEKA</sequence>
<dbReference type="GO" id="GO:0051082">
    <property type="term" value="F:unfolded protein binding"/>
    <property type="evidence" value="ECO:0007669"/>
    <property type="project" value="TreeGrafter"/>
</dbReference>
<dbReference type="Proteomes" id="UP000094291">
    <property type="component" value="Unassembled WGS sequence"/>
</dbReference>
<dbReference type="GO" id="GO:0000774">
    <property type="term" value="F:adenyl-nucleotide exchange factor activity"/>
    <property type="evidence" value="ECO:0007669"/>
    <property type="project" value="InterPro"/>
</dbReference>
<dbReference type="GO" id="GO:0051087">
    <property type="term" value="F:protein-folding chaperone binding"/>
    <property type="evidence" value="ECO:0007669"/>
    <property type="project" value="InterPro"/>
</dbReference>
<dbReference type="SUPFAM" id="SSF58014">
    <property type="entry name" value="Coiled-coil domain of nucleotide exchange factor GrpE"/>
    <property type="match status" value="1"/>
</dbReference>
<evidence type="ECO:0000256" key="4">
    <source>
        <dbReference type="ARBA" id="ARBA00022490"/>
    </source>
</evidence>
<evidence type="ECO:0000256" key="11">
    <source>
        <dbReference type="RuleBase" id="RU000639"/>
    </source>
</evidence>
<name>A0A1E2VD46_9GAMM</name>
<feature type="compositionally biased region" description="Low complexity" evidence="13">
    <location>
        <begin position="1"/>
        <end position="28"/>
    </location>
</feature>
<dbReference type="GO" id="GO:0042803">
    <property type="term" value="F:protein homodimerization activity"/>
    <property type="evidence" value="ECO:0007669"/>
    <property type="project" value="InterPro"/>
</dbReference>
<protein>
    <recommendedName>
        <fullName evidence="8 10">Protein GrpE</fullName>
    </recommendedName>
    <alternativeName>
        <fullName evidence="9 10">HSP-70 cofactor</fullName>
    </alternativeName>
</protein>
<evidence type="ECO:0000256" key="2">
    <source>
        <dbReference type="ARBA" id="ARBA00009054"/>
    </source>
</evidence>
<evidence type="ECO:0000256" key="10">
    <source>
        <dbReference type="HAMAP-Rule" id="MF_01151"/>
    </source>
</evidence>
<evidence type="ECO:0000256" key="8">
    <source>
        <dbReference type="ARBA" id="ARBA00072274"/>
    </source>
</evidence>
<accession>A0A1E2VD46</accession>
<dbReference type="Pfam" id="PF01025">
    <property type="entry name" value="GrpE"/>
    <property type="match status" value="1"/>
</dbReference>
<evidence type="ECO:0000256" key="5">
    <source>
        <dbReference type="ARBA" id="ARBA00023016"/>
    </source>
</evidence>
<keyword evidence="6 10" id="KW-0143">Chaperone</keyword>
<dbReference type="EMBL" id="MDTQ01000001">
    <property type="protein sequence ID" value="ODC04901.1"/>
    <property type="molecule type" value="Genomic_DNA"/>
</dbReference>
<dbReference type="GO" id="GO:0005829">
    <property type="term" value="C:cytosol"/>
    <property type="evidence" value="ECO:0007669"/>
    <property type="project" value="TreeGrafter"/>
</dbReference>
<dbReference type="OrthoDB" id="9789811at2"/>
<evidence type="ECO:0000256" key="13">
    <source>
        <dbReference type="SAM" id="MobiDB-lite"/>
    </source>
</evidence>
<dbReference type="InterPro" id="IPR000740">
    <property type="entry name" value="GrpE"/>
</dbReference>
<dbReference type="GO" id="GO:0006457">
    <property type="term" value="P:protein folding"/>
    <property type="evidence" value="ECO:0007669"/>
    <property type="project" value="InterPro"/>
</dbReference>
<evidence type="ECO:0000256" key="9">
    <source>
        <dbReference type="ARBA" id="ARBA00076414"/>
    </source>
</evidence>
<evidence type="ECO:0000256" key="6">
    <source>
        <dbReference type="ARBA" id="ARBA00023186"/>
    </source>
</evidence>
<evidence type="ECO:0000313" key="15">
    <source>
        <dbReference type="Proteomes" id="UP000094291"/>
    </source>
</evidence>
<dbReference type="InterPro" id="IPR013805">
    <property type="entry name" value="GrpE_CC"/>
</dbReference>
<dbReference type="PANTHER" id="PTHR21237">
    <property type="entry name" value="GRPE PROTEIN"/>
    <property type="match status" value="1"/>
</dbReference>
<dbReference type="AlphaFoldDB" id="A0A1E2VD46"/>
<keyword evidence="4 10" id="KW-0963">Cytoplasm</keyword>
<comment type="caution">
    <text evidence="14">The sequence shown here is derived from an EMBL/GenBank/DDBJ whole genome shotgun (WGS) entry which is preliminary data.</text>
</comment>
<dbReference type="NCBIfam" id="NF010748">
    <property type="entry name" value="PRK14150.1"/>
    <property type="match status" value="1"/>
</dbReference>
<comment type="similarity">
    <text evidence="2 10 12">Belongs to the GrpE family.</text>
</comment>
<feature type="region of interest" description="Disordered" evidence="13">
    <location>
        <begin position="1"/>
        <end position="32"/>
    </location>
</feature>
<dbReference type="CDD" id="cd00446">
    <property type="entry name" value="GrpE"/>
    <property type="match status" value="1"/>
</dbReference>
<dbReference type="NCBIfam" id="NF010737">
    <property type="entry name" value="PRK14139.1"/>
    <property type="match status" value="1"/>
</dbReference>
<dbReference type="PRINTS" id="PR00773">
    <property type="entry name" value="GRPEPROTEIN"/>
</dbReference>
<dbReference type="SUPFAM" id="SSF51064">
    <property type="entry name" value="Head domain of nucleotide exchange factor GrpE"/>
    <property type="match status" value="1"/>
</dbReference>
<dbReference type="RefSeq" id="WP_068999885.1">
    <property type="nucleotide sequence ID" value="NZ_MDTQ01000001.1"/>
</dbReference>
<evidence type="ECO:0000256" key="1">
    <source>
        <dbReference type="ARBA" id="ARBA00004496"/>
    </source>
</evidence>
<dbReference type="HAMAP" id="MF_01151">
    <property type="entry name" value="GrpE"/>
    <property type="match status" value="1"/>
</dbReference>
<proteinExistence type="inferred from homology"/>
<evidence type="ECO:0000256" key="7">
    <source>
        <dbReference type="ARBA" id="ARBA00053401"/>
    </source>
</evidence>
<evidence type="ECO:0000313" key="14">
    <source>
        <dbReference type="EMBL" id="ODC04901.1"/>
    </source>
</evidence>
<dbReference type="Gene3D" id="3.90.20.20">
    <property type="match status" value="1"/>
</dbReference>
<comment type="subcellular location">
    <subcellularLocation>
        <location evidence="1 10">Cytoplasm</location>
    </subcellularLocation>
</comment>
<reference evidence="14 15" key="1">
    <citation type="submission" date="2016-08" db="EMBL/GenBank/DDBJ databases">
        <authorList>
            <person name="Seilhamer J.J."/>
        </authorList>
    </citation>
    <scope>NUCLEOTIDE SEQUENCE [LARGE SCALE GENOMIC DNA]</scope>
    <source>
        <strain evidence="14 15">PH27A</strain>
    </source>
</reference>
<organism evidence="14 15">
    <name type="scientific">Terasakiispira papahanaumokuakeensis</name>
    <dbReference type="NCBI Taxonomy" id="197479"/>
    <lineage>
        <taxon>Bacteria</taxon>
        <taxon>Pseudomonadati</taxon>
        <taxon>Pseudomonadota</taxon>
        <taxon>Gammaproteobacteria</taxon>
        <taxon>Oceanospirillales</taxon>
        <taxon>Terasakiispira</taxon>
    </lineage>
</organism>
<comment type="function">
    <text evidence="7 10 11">Participates actively in the response to hyperosmotic and heat shock by preventing the aggregation of stress-denatured proteins, in association with DnaK and GrpE. It is the nucleotide exchange factor for DnaK and may function as a thermosensor. Unfolded proteins bind initially to DnaJ; upon interaction with the DnaJ-bound protein, DnaK hydrolyzes its bound ATP, resulting in the formation of a stable complex. GrpE releases ADP from DnaK; ATP binding to DnaK triggers the release of the substrate protein, thus completing the reaction cycle. Several rounds of ATP-dependent interactions between DnaJ, DnaK and GrpE are required for fully efficient folding.</text>
</comment>
<dbReference type="STRING" id="197479.BFW38_16560"/>
<evidence type="ECO:0000256" key="3">
    <source>
        <dbReference type="ARBA" id="ARBA00011738"/>
    </source>
</evidence>
<keyword evidence="15" id="KW-1185">Reference proteome</keyword>
<dbReference type="Gene3D" id="2.30.22.10">
    <property type="entry name" value="Head domain of nucleotide exchange factor GrpE"/>
    <property type="match status" value="1"/>
</dbReference>